<reference evidence="3 4" key="1">
    <citation type="submission" date="2020-12" db="EMBL/GenBank/DDBJ databases">
        <title>Concerted genomic and epigenomic changes stabilize Arabidopsis allopolyploids.</title>
        <authorList>
            <person name="Chen Z."/>
        </authorList>
    </citation>
    <scope>NUCLEOTIDE SEQUENCE [LARGE SCALE GENOMIC DNA]</scope>
    <source>
        <strain evidence="3">As9502</strain>
        <tissue evidence="3">Leaf</tissue>
    </source>
</reference>
<dbReference type="OrthoDB" id="1049201at2759"/>
<feature type="domain" description="F-box" evidence="2">
    <location>
        <begin position="3"/>
        <end position="43"/>
    </location>
</feature>
<dbReference type="Pfam" id="PF07734">
    <property type="entry name" value="FBA_1"/>
    <property type="match status" value="1"/>
</dbReference>
<keyword evidence="1" id="KW-0812">Transmembrane</keyword>
<accession>A0A8T2AHV5</accession>
<dbReference type="NCBIfam" id="TIGR01640">
    <property type="entry name" value="F_box_assoc_1"/>
    <property type="match status" value="1"/>
</dbReference>
<name>A0A8T2AHV5_ARASU</name>
<comment type="caution">
    <text evidence="3">The sequence shown here is derived from an EMBL/GenBank/DDBJ whole genome shotgun (WGS) entry which is preliminary data.</text>
</comment>
<dbReference type="Pfam" id="PF00646">
    <property type="entry name" value="F-box"/>
    <property type="match status" value="1"/>
</dbReference>
<dbReference type="Proteomes" id="UP000694251">
    <property type="component" value="Chromosome 9"/>
</dbReference>
<dbReference type="EMBL" id="JAEFBJ010000009">
    <property type="protein sequence ID" value="KAG7573115.1"/>
    <property type="molecule type" value="Genomic_DNA"/>
</dbReference>
<dbReference type="InterPro" id="IPR017451">
    <property type="entry name" value="F-box-assoc_interact_dom"/>
</dbReference>
<evidence type="ECO:0000313" key="3">
    <source>
        <dbReference type="EMBL" id="KAG7573115.1"/>
    </source>
</evidence>
<keyword evidence="1" id="KW-1133">Transmembrane helix</keyword>
<feature type="transmembrane region" description="Helical" evidence="1">
    <location>
        <begin position="373"/>
        <end position="391"/>
    </location>
</feature>
<dbReference type="PANTHER" id="PTHR31111">
    <property type="entry name" value="BNAA05G37150D PROTEIN-RELATED"/>
    <property type="match status" value="1"/>
</dbReference>
<evidence type="ECO:0000313" key="4">
    <source>
        <dbReference type="Proteomes" id="UP000694251"/>
    </source>
</evidence>
<sequence>MYVVPELLEEIFLQLPLRSILRFKTVSTQWRSILESKRFAERRTRMSNHQHIPKILAVRDDRTESQYQGDEEVKMVYLQCEAAATQLSMTCDGLVCIPIPGYVNVLNPCTGELLRFPSGPNPVNTSRYDRVVQGASWWDFFLGYWAMGFGKDKVNGSYKIVRMFYDTDQFEILDLNIGKWRTLPNPPPYYVEARHHSAFVNGSIYWFELLHGFKILALDLHTEQFHDVPTPRASPAPAPLVNLEDRLAMVCGYAKYSDAKVDIWTMDTQEETWTKTYSIRSFPSYLCPNHVTMKCIPLMVSKQGNIYFHDSEKRLFKYYPETDQVCCIAKHICVLSPFVENMIPLGHPKTMTYPPGFQYADSWISKFCRRIELLSTILLSTTVVALVIFRFSSRS</sequence>
<gene>
    <name evidence="3" type="ORF">ISN44_As09g014370</name>
</gene>
<dbReference type="InterPro" id="IPR006527">
    <property type="entry name" value="F-box-assoc_dom_typ1"/>
</dbReference>
<dbReference type="SMART" id="SM00256">
    <property type="entry name" value="FBOX"/>
    <property type="match status" value="1"/>
</dbReference>
<dbReference type="InterPro" id="IPR001810">
    <property type="entry name" value="F-box_dom"/>
</dbReference>
<evidence type="ECO:0000259" key="2">
    <source>
        <dbReference type="SMART" id="SM00256"/>
    </source>
</evidence>
<protein>
    <submittedName>
        <fullName evidence="3">F-box domain</fullName>
    </submittedName>
</protein>
<keyword evidence="4" id="KW-1185">Reference proteome</keyword>
<dbReference type="AlphaFoldDB" id="A0A8T2AHV5"/>
<keyword evidence="1" id="KW-0472">Membrane</keyword>
<evidence type="ECO:0000256" key="1">
    <source>
        <dbReference type="SAM" id="Phobius"/>
    </source>
</evidence>
<proteinExistence type="predicted"/>
<dbReference type="PANTHER" id="PTHR31111:SF113">
    <property type="entry name" value="F-BOX ASSOCIATED UBIQUITINATION EFFECTOR FAMILY PROTEIN"/>
    <property type="match status" value="1"/>
</dbReference>
<organism evidence="3 4">
    <name type="scientific">Arabidopsis suecica</name>
    <name type="common">Swedish thale-cress</name>
    <name type="synonym">Cardaminopsis suecica</name>
    <dbReference type="NCBI Taxonomy" id="45249"/>
    <lineage>
        <taxon>Eukaryota</taxon>
        <taxon>Viridiplantae</taxon>
        <taxon>Streptophyta</taxon>
        <taxon>Embryophyta</taxon>
        <taxon>Tracheophyta</taxon>
        <taxon>Spermatophyta</taxon>
        <taxon>Magnoliopsida</taxon>
        <taxon>eudicotyledons</taxon>
        <taxon>Gunneridae</taxon>
        <taxon>Pentapetalae</taxon>
        <taxon>rosids</taxon>
        <taxon>malvids</taxon>
        <taxon>Brassicales</taxon>
        <taxon>Brassicaceae</taxon>
        <taxon>Camelineae</taxon>
        <taxon>Arabidopsis</taxon>
    </lineage>
</organism>